<name>A0A1Y3TZH1_9ACTN</name>
<dbReference type="Proteomes" id="UP000196560">
    <property type="component" value="Unassembled WGS sequence"/>
</dbReference>
<accession>A0A1Y3TZH1</accession>
<dbReference type="EMBL" id="NFHO01000010">
    <property type="protein sequence ID" value="OUN41903.1"/>
    <property type="molecule type" value="Genomic_DNA"/>
</dbReference>
<comment type="caution">
    <text evidence="1">The sequence shown here is derived from an EMBL/GenBank/DDBJ whole genome shotgun (WGS) entry which is preliminary data.</text>
</comment>
<keyword evidence="2" id="KW-1185">Reference proteome</keyword>
<evidence type="ECO:0000313" key="2">
    <source>
        <dbReference type="Proteomes" id="UP000196560"/>
    </source>
</evidence>
<dbReference type="Gene3D" id="3.40.960.10">
    <property type="entry name" value="VSR Endonuclease"/>
    <property type="match status" value="1"/>
</dbReference>
<organism evidence="1 2">
    <name type="scientific">Enorma massiliensis</name>
    <dbReference type="NCBI Taxonomy" id="1472761"/>
    <lineage>
        <taxon>Bacteria</taxon>
        <taxon>Bacillati</taxon>
        <taxon>Actinomycetota</taxon>
        <taxon>Coriobacteriia</taxon>
        <taxon>Coriobacteriales</taxon>
        <taxon>Coriobacteriaceae</taxon>
        <taxon>Enorma</taxon>
    </lineage>
</organism>
<proteinExistence type="predicted"/>
<sequence length="321" mass="36522">MRKCFCNISALELYRASGRLAPDILHKPRTAKLNDCSVPPRPMLEDDLKRYGIKTHPCHVLCETKTGHAPRFVARHTHRHPLPARSLIVLNKDTLIVTPELLFLELAASRDIDDVELLRIGFELCGTYVLDVSEDSWDGYTSTDAPITSAKKISTFLERCSGMNGSKRARRLARLIADGSHSPMETVAALLVSLPNCMGGWNLGRVKMNQRIMTADGPKWVDIFFYKERVGLEYKGRRAHSIERTARDDRRQNRLTGTGITVLNIWYEDLAQEHLCEKLMHNIAHSLGKRIRLRSATYEARRRVLYATLMPSIQRYEQLGG</sequence>
<gene>
    <name evidence="1" type="ORF">B5G21_08625</name>
</gene>
<evidence type="ECO:0008006" key="3">
    <source>
        <dbReference type="Google" id="ProtNLM"/>
    </source>
</evidence>
<dbReference type="eggNOG" id="COG2852">
    <property type="taxonomic scope" value="Bacteria"/>
</dbReference>
<dbReference type="AlphaFoldDB" id="A0A1Y3TZH1"/>
<reference evidence="2" key="1">
    <citation type="submission" date="2017-04" db="EMBL/GenBank/DDBJ databases">
        <title>Function of individual gut microbiota members based on whole genome sequencing of pure cultures obtained from chicken caecum.</title>
        <authorList>
            <person name="Medvecky M."/>
            <person name="Cejkova D."/>
            <person name="Polansky O."/>
            <person name="Karasova D."/>
            <person name="Kubasova T."/>
            <person name="Cizek A."/>
            <person name="Rychlik I."/>
        </authorList>
    </citation>
    <scope>NUCLEOTIDE SEQUENCE [LARGE SCALE GENOMIC DNA]</scope>
    <source>
        <strain evidence="2">An70</strain>
    </source>
</reference>
<evidence type="ECO:0000313" key="1">
    <source>
        <dbReference type="EMBL" id="OUN41903.1"/>
    </source>
</evidence>
<protein>
    <recommendedName>
        <fullName evidence="3">DUF559 domain-containing protein</fullName>
    </recommendedName>
</protein>